<evidence type="ECO:0000313" key="2">
    <source>
        <dbReference type="Proteomes" id="UP000478208"/>
    </source>
</evidence>
<dbReference type="AlphaFoldDB" id="A0A6L6UC07"/>
<dbReference type="PROSITE" id="PS51257">
    <property type="entry name" value="PROKAR_LIPOPROTEIN"/>
    <property type="match status" value="1"/>
</dbReference>
<organism evidence="1 2">
    <name type="scientific">Winogradskyella endarachnes</name>
    <dbReference type="NCBI Taxonomy" id="2681965"/>
    <lineage>
        <taxon>Bacteria</taxon>
        <taxon>Pseudomonadati</taxon>
        <taxon>Bacteroidota</taxon>
        <taxon>Flavobacteriia</taxon>
        <taxon>Flavobacteriales</taxon>
        <taxon>Flavobacteriaceae</taxon>
        <taxon>Winogradskyella</taxon>
    </lineage>
</organism>
<evidence type="ECO:0000313" key="1">
    <source>
        <dbReference type="EMBL" id="MUU79881.1"/>
    </source>
</evidence>
<accession>A0A6L6UC07</accession>
<gene>
    <name evidence="1" type="ORF">GN138_15640</name>
</gene>
<name>A0A6L6UC07_9FLAO</name>
<dbReference type="Proteomes" id="UP000478208">
    <property type="component" value="Unassembled WGS sequence"/>
</dbReference>
<sequence>MNCKNLIFGLLIGIIFSCSSQRNLNTTNPEYLKTGWYFVNDGGSGIIKKLDNSNKKISVNPKPIVTVENIEKLSIYETESGEFGMYIVLDELGLEKMNSASKKALNGNSYLGLIIDNKLIYMPKVVGEIEDKYTALNRGNISERRLKKLKEKIETEINKL</sequence>
<protein>
    <submittedName>
        <fullName evidence="1">Uncharacterized protein</fullName>
    </submittedName>
</protein>
<proteinExistence type="predicted"/>
<dbReference type="EMBL" id="WOWS01000010">
    <property type="protein sequence ID" value="MUU79881.1"/>
    <property type="molecule type" value="Genomic_DNA"/>
</dbReference>
<comment type="caution">
    <text evidence="1">The sequence shown here is derived from an EMBL/GenBank/DDBJ whole genome shotgun (WGS) entry which is preliminary data.</text>
</comment>
<keyword evidence="2" id="KW-1185">Reference proteome</keyword>
<reference evidence="1 2" key="1">
    <citation type="submission" date="2019-12" db="EMBL/GenBank/DDBJ databases">
        <authorList>
            <person name="Li J."/>
        </authorList>
    </citation>
    <scope>NUCLEOTIDE SEQUENCE [LARGE SCALE GENOMIC DNA]</scope>
    <source>
        <strain evidence="1 2">HL2-2</strain>
    </source>
</reference>
<dbReference type="RefSeq" id="WP_157364936.1">
    <property type="nucleotide sequence ID" value="NZ_WOWS01000010.1"/>
</dbReference>